<dbReference type="InterPro" id="IPR034164">
    <property type="entry name" value="Pepsin-like_dom"/>
</dbReference>
<protein>
    <recommendedName>
        <fullName evidence="3">Peptidase A1 domain-containing protein</fullName>
    </recommendedName>
</protein>
<sequence>MQISRSFITLAAILALHFDAIAASSVYTLPVRHVHQKHHHHPLHAQVRIGGPRAHHHHHHLHHHHHAHTHHHTHANAQGVAQPAVKHGHHEHAASVHHAAPAVPSAKAAGSVPNAAGGPPAGSGAGAALNPPVNAPAPAAAAKKGIEHVDSVANGASLWLAEVKAGQSKMHIALDAQFTDFVVNSGVFMPSAGIKQPAVVESFKVQRNDAQIATGKVFNDTFAISGLTLDKFPIAVGAQKWFKDGGDGLLGFAYAWTSEVNGQNVPFLWALKEAGAIQKAVLGLALWEDDPQAGISLGGPDAGKFKGPVEWVQIPEGYPFWSSMGKLGGVDVIFTLDTQRFTINAPRSVAESIFKTNPAAFEMFDDQGG</sequence>
<dbReference type="Pfam" id="PF00026">
    <property type="entry name" value="Asp"/>
    <property type="match status" value="1"/>
</dbReference>
<dbReference type="PROSITE" id="PS51767">
    <property type="entry name" value="PEPTIDASE_A1"/>
    <property type="match status" value="1"/>
</dbReference>
<feature type="compositionally biased region" description="Low complexity" evidence="1">
    <location>
        <begin position="96"/>
        <end position="118"/>
    </location>
</feature>
<evidence type="ECO:0000313" key="5">
    <source>
        <dbReference type="Proteomes" id="UP001176521"/>
    </source>
</evidence>
<keyword evidence="5" id="KW-1185">Reference proteome</keyword>
<feature type="signal peptide" evidence="2">
    <location>
        <begin position="1"/>
        <end position="23"/>
    </location>
</feature>
<gene>
    <name evidence="4" type="ORF">OC842_006235</name>
</gene>
<reference evidence="4" key="1">
    <citation type="journal article" date="2023" name="PhytoFront">
        <title>Draft Genome Resources of Seven Strains of Tilletia horrida, Causal Agent of Kernel Smut of Rice.</title>
        <authorList>
            <person name="Khanal S."/>
            <person name="Antony Babu S."/>
            <person name="Zhou X.G."/>
        </authorList>
    </citation>
    <scope>NUCLEOTIDE SEQUENCE</scope>
    <source>
        <strain evidence="4">TX3</strain>
    </source>
</reference>
<accession>A0AAN6JNJ8</accession>
<evidence type="ECO:0000259" key="3">
    <source>
        <dbReference type="PROSITE" id="PS51767"/>
    </source>
</evidence>
<dbReference type="EMBL" id="JAPDMQ010000532">
    <property type="protein sequence ID" value="KAK0523182.1"/>
    <property type="molecule type" value="Genomic_DNA"/>
</dbReference>
<proteinExistence type="predicted"/>
<feature type="region of interest" description="Disordered" evidence="1">
    <location>
        <begin position="53"/>
        <end position="129"/>
    </location>
</feature>
<feature type="compositionally biased region" description="Basic residues" evidence="1">
    <location>
        <begin position="53"/>
        <end position="74"/>
    </location>
</feature>
<name>A0AAN6JNJ8_9BASI</name>
<comment type="caution">
    <text evidence="4">The sequence shown here is derived from an EMBL/GenBank/DDBJ whole genome shotgun (WGS) entry which is preliminary data.</text>
</comment>
<evidence type="ECO:0000313" key="4">
    <source>
        <dbReference type="EMBL" id="KAK0523182.1"/>
    </source>
</evidence>
<dbReference type="CDD" id="cd05471">
    <property type="entry name" value="pepsin_like"/>
    <property type="match status" value="1"/>
</dbReference>
<feature type="non-terminal residue" evidence="4">
    <location>
        <position position="369"/>
    </location>
</feature>
<dbReference type="AlphaFoldDB" id="A0AAN6JNJ8"/>
<dbReference type="Gene3D" id="2.40.70.10">
    <property type="entry name" value="Acid Proteases"/>
    <property type="match status" value="1"/>
</dbReference>
<dbReference type="Proteomes" id="UP001176521">
    <property type="component" value="Unassembled WGS sequence"/>
</dbReference>
<keyword evidence="2" id="KW-0732">Signal</keyword>
<feature type="domain" description="Peptidase A1" evidence="3">
    <location>
        <begin position="159"/>
        <end position="369"/>
    </location>
</feature>
<dbReference type="SUPFAM" id="SSF50630">
    <property type="entry name" value="Acid proteases"/>
    <property type="match status" value="1"/>
</dbReference>
<dbReference type="InterPro" id="IPR033121">
    <property type="entry name" value="PEPTIDASE_A1"/>
</dbReference>
<feature type="chain" id="PRO_5043039245" description="Peptidase A1 domain-containing protein" evidence="2">
    <location>
        <begin position="24"/>
        <end position="369"/>
    </location>
</feature>
<evidence type="ECO:0000256" key="2">
    <source>
        <dbReference type="SAM" id="SignalP"/>
    </source>
</evidence>
<evidence type="ECO:0000256" key="1">
    <source>
        <dbReference type="SAM" id="MobiDB-lite"/>
    </source>
</evidence>
<organism evidence="4 5">
    <name type="scientific">Tilletia horrida</name>
    <dbReference type="NCBI Taxonomy" id="155126"/>
    <lineage>
        <taxon>Eukaryota</taxon>
        <taxon>Fungi</taxon>
        <taxon>Dikarya</taxon>
        <taxon>Basidiomycota</taxon>
        <taxon>Ustilaginomycotina</taxon>
        <taxon>Exobasidiomycetes</taxon>
        <taxon>Tilletiales</taxon>
        <taxon>Tilletiaceae</taxon>
        <taxon>Tilletia</taxon>
    </lineage>
</organism>
<dbReference type="InterPro" id="IPR021109">
    <property type="entry name" value="Peptidase_aspartic_dom_sf"/>
</dbReference>